<dbReference type="InterPro" id="IPR056162">
    <property type="entry name" value="WD40_MABP1-WDR62_2nd"/>
</dbReference>
<dbReference type="InterPro" id="IPR011047">
    <property type="entry name" value="Quinoprotein_ADH-like_sf"/>
</dbReference>
<dbReference type="Gene3D" id="2.130.10.10">
    <property type="entry name" value="YVTN repeat-like/Quinoprotein amine dehydrogenase"/>
    <property type="match status" value="5"/>
</dbReference>
<dbReference type="InterPro" id="IPR052779">
    <property type="entry name" value="WDR62"/>
</dbReference>
<dbReference type="SMART" id="SM00320">
    <property type="entry name" value="WD40"/>
    <property type="match status" value="10"/>
</dbReference>
<evidence type="ECO:0000313" key="2">
    <source>
        <dbReference type="EMBL" id="KAK2147296.1"/>
    </source>
</evidence>
<evidence type="ECO:0000259" key="1">
    <source>
        <dbReference type="Pfam" id="PF24782"/>
    </source>
</evidence>
<protein>
    <recommendedName>
        <fullName evidence="1">MABP1/WDR62 second WD40 domain-containing protein</fullName>
    </recommendedName>
</protein>
<dbReference type="Pfam" id="PF24782">
    <property type="entry name" value="WD40_MABP1-WDR62_2nd"/>
    <property type="match status" value="1"/>
</dbReference>
<reference evidence="2" key="1">
    <citation type="journal article" date="2023" name="Mol. Biol. Evol.">
        <title>Third-Generation Sequencing Reveals the Adaptive Role of the Epigenome in Three Deep-Sea Polychaetes.</title>
        <authorList>
            <person name="Perez M."/>
            <person name="Aroh O."/>
            <person name="Sun Y."/>
            <person name="Lan Y."/>
            <person name="Juniper S.K."/>
            <person name="Young C.R."/>
            <person name="Angers B."/>
            <person name="Qian P.Y."/>
        </authorList>
    </citation>
    <scope>NUCLEOTIDE SEQUENCE</scope>
    <source>
        <strain evidence="2">P08H-3</strain>
    </source>
</reference>
<accession>A0AAD9MXE6</accession>
<dbReference type="SUPFAM" id="SSF50998">
    <property type="entry name" value="Quinoprotein alcohol dehydrogenase-like"/>
    <property type="match status" value="1"/>
</dbReference>
<dbReference type="InterPro" id="IPR001680">
    <property type="entry name" value="WD40_rpt"/>
</dbReference>
<proteinExistence type="predicted"/>
<comment type="caution">
    <text evidence="2">The sequence shown here is derived from an EMBL/GenBank/DDBJ whole genome shotgun (WGS) entry which is preliminary data.</text>
</comment>
<feature type="domain" description="MABP1/WDR62 second WD40" evidence="1">
    <location>
        <begin position="316"/>
        <end position="650"/>
    </location>
</feature>
<dbReference type="GO" id="GO:0007099">
    <property type="term" value="P:centriole replication"/>
    <property type="evidence" value="ECO:0007669"/>
    <property type="project" value="TreeGrafter"/>
</dbReference>
<dbReference type="Pfam" id="PF00400">
    <property type="entry name" value="WD40"/>
    <property type="match status" value="2"/>
</dbReference>
<keyword evidence="3" id="KW-1185">Reference proteome</keyword>
<evidence type="ECO:0000313" key="3">
    <source>
        <dbReference type="Proteomes" id="UP001208570"/>
    </source>
</evidence>
<dbReference type="GO" id="GO:0072686">
    <property type="term" value="C:mitotic spindle"/>
    <property type="evidence" value="ECO:0007669"/>
    <property type="project" value="TreeGrafter"/>
</dbReference>
<dbReference type="InterPro" id="IPR036322">
    <property type="entry name" value="WD40_repeat_dom_sf"/>
</dbReference>
<dbReference type="PANTHER" id="PTHR45589:SF1">
    <property type="entry name" value="WD REPEAT DOMAIN 62, ISOFORM G"/>
    <property type="match status" value="1"/>
</dbReference>
<dbReference type="InterPro" id="IPR015943">
    <property type="entry name" value="WD40/YVTN_repeat-like_dom_sf"/>
</dbReference>
<dbReference type="SUPFAM" id="SSF50978">
    <property type="entry name" value="WD40 repeat-like"/>
    <property type="match status" value="1"/>
</dbReference>
<dbReference type="AlphaFoldDB" id="A0AAD9MXE6"/>
<name>A0AAD9MXE6_9ANNE</name>
<sequence length="711" mass="79188">MLFSYYFQVALERVLGFTVNNSCGLATDPNTGQIAYPAGCVVVLYNPRRNKQTHLVNTSKKAITCLAFSKDGRYLATGESGHQPSVRLWDLEEMTQIAEFQGHKFGINAVVTGIAFSEDSSTFVTVGNRHVKFWNMDSSKSRIKETVPLKGHSGILGEQKNNFFCGVCCGCGATANKTYAITRSGLLCEFNDNRLLDKWVELRTTSATCIVAQEHHVFVGCANGIVRVFNAGSLNYVTTLPRPHHLGVDVTSGQDPSSVTSAPADAVYPDTVAISIDDEACKLTCIYNDHSLYIWDIHDIKRIGKCRSFLYHSAAIWGVEVYPLLEQGVDLLPRGSFFTCSSDDTIRIWNVDPHMSTDTPYKRNIYSNELLKVIYTDQDLCNIVEKEFNPAGKTDKTDTQYQDNHGVRSLTVSNDGKHLASGDREGNIRIHELKFMEELHTLEAHDSEVLSLEFSQPSLGKNILASTSRDRLIHVFDCDNDYELLQTLDDHSAAITSVKFYENENHQLGMLSCGMDKSLLFRGAQMEPEFQFVMTRHLVGKTTLYDMCLDPRQKFVATACQDRNIRIYNLKNGKYKKSYSGSTGSDGTLLRLAQDRSGAYVVASCSDKNVGIFDFFTGECMANMLGHSEVVTGIRFTNDMKHIISVSGDGNDTYLNEDDFLPATSVIDNLLTTPDKNANLLTDPGSQHKPDFRFSVGQLPSWAKRQVLLCS</sequence>
<organism evidence="2 3">
    <name type="scientific">Paralvinella palmiformis</name>
    <dbReference type="NCBI Taxonomy" id="53620"/>
    <lineage>
        <taxon>Eukaryota</taxon>
        <taxon>Metazoa</taxon>
        <taxon>Spiralia</taxon>
        <taxon>Lophotrochozoa</taxon>
        <taxon>Annelida</taxon>
        <taxon>Polychaeta</taxon>
        <taxon>Sedentaria</taxon>
        <taxon>Canalipalpata</taxon>
        <taxon>Terebellida</taxon>
        <taxon>Terebelliformia</taxon>
        <taxon>Alvinellidae</taxon>
        <taxon>Paralvinella</taxon>
    </lineage>
</organism>
<dbReference type="PANTHER" id="PTHR45589">
    <property type="entry name" value="WD REPEAT DOMAIN 62, ISOFORM G"/>
    <property type="match status" value="1"/>
</dbReference>
<dbReference type="EMBL" id="JAODUP010000561">
    <property type="protein sequence ID" value="KAK2147296.1"/>
    <property type="molecule type" value="Genomic_DNA"/>
</dbReference>
<gene>
    <name evidence="2" type="ORF">LSH36_561g03000</name>
</gene>
<dbReference type="Proteomes" id="UP001208570">
    <property type="component" value="Unassembled WGS sequence"/>
</dbReference>